<keyword evidence="3" id="KW-1185">Reference proteome</keyword>
<evidence type="ECO:0000313" key="3">
    <source>
        <dbReference type="Proteomes" id="UP000318538"/>
    </source>
</evidence>
<dbReference type="Proteomes" id="UP000318538">
    <property type="component" value="Chromosome"/>
</dbReference>
<name>A0A517NJ60_9BACT</name>
<reference evidence="2 3" key="1">
    <citation type="submission" date="2019-02" db="EMBL/GenBank/DDBJ databases">
        <title>Deep-cultivation of Planctomycetes and their phenomic and genomic characterization uncovers novel biology.</title>
        <authorList>
            <person name="Wiegand S."/>
            <person name="Jogler M."/>
            <person name="Boedeker C."/>
            <person name="Pinto D."/>
            <person name="Vollmers J."/>
            <person name="Rivas-Marin E."/>
            <person name="Kohn T."/>
            <person name="Peeters S.H."/>
            <person name="Heuer A."/>
            <person name="Rast P."/>
            <person name="Oberbeckmann S."/>
            <person name="Bunk B."/>
            <person name="Jeske O."/>
            <person name="Meyerdierks A."/>
            <person name="Storesund J.E."/>
            <person name="Kallscheuer N."/>
            <person name="Luecker S."/>
            <person name="Lage O.M."/>
            <person name="Pohl T."/>
            <person name="Merkel B.J."/>
            <person name="Hornburger P."/>
            <person name="Mueller R.-W."/>
            <person name="Bruemmer F."/>
            <person name="Labrenz M."/>
            <person name="Spormann A.M."/>
            <person name="Op den Camp H."/>
            <person name="Overmann J."/>
            <person name="Amann R."/>
            <person name="Jetten M.S.M."/>
            <person name="Mascher T."/>
            <person name="Medema M.H."/>
            <person name="Devos D.P."/>
            <person name="Kaster A.-K."/>
            <person name="Ovreas L."/>
            <person name="Rohde M."/>
            <person name="Galperin M.Y."/>
            <person name="Jogler C."/>
        </authorList>
    </citation>
    <scope>NUCLEOTIDE SEQUENCE [LARGE SCALE GENOMIC DNA]</scope>
    <source>
        <strain evidence="2 3">K22_7</strain>
    </source>
</reference>
<evidence type="ECO:0000259" key="1">
    <source>
        <dbReference type="Pfam" id="PF20013"/>
    </source>
</evidence>
<dbReference type="RefSeq" id="WP_145174789.1">
    <property type="nucleotide sequence ID" value="NZ_CP036525.1"/>
</dbReference>
<proteinExistence type="predicted"/>
<dbReference type="OrthoDB" id="271226at2"/>
<dbReference type="EMBL" id="CP036525">
    <property type="protein sequence ID" value="QDT07177.1"/>
    <property type="molecule type" value="Genomic_DNA"/>
</dbReference>
<dbReference type="InterPro" id="IPR045402">
    <property type="entry name" value="GAP1-N2"/>
</dbReference>
<organism evidence="2 3">
    <name type="scientific">Rubripirellula lacrimiformis</name>
    <dbReference type="NCBI Taxonomy" id="1930273"/>
    <lineage>
        <taxon>Bacteria</taxon>
        <taxon>Pseudomonadati</taxon>
        <taxon>Planctomycetota</taxon>
        <taxon>Planctomycetia</taxon>
        <taxon>Pirellulales</taxon>
        <taxon>Pirellulaceae</taxon>
        <taxon>Rubripirellula</taxon>
    </lineage>
</organism>
<dbReference type="Pfam" id="PF20013">
    <property type="entry name" value="GAP1-N2"/>
    <property type="match status" value="1"/>
</dbReference>
<evidence type="ECO:0000313" key="2">
    <source>
        <dbReference type="EMBL" id="QDT07177.1"/>
    </source>
</evidence>
<protein>
    <recommendedName>
        <fullName evidence="1">GTPase-associated protein 1 N-terminal domain-containing protein</fullName>
    </recommendedName>
</protein>
<gene>
    <name evidence="2" type="ORF">K227x_56020</name>
</gene>
<accession>A0A517NJ60</accession>
<dbReference type="AlphaFoldDB" id="A0A517NJ60"/>
<dbReference type="KEGG" id="rlc:K227x_56020"/>
<feature type="domain" description="GTPase-associated protein 1 N-terminal" evidence="1">
    <location>
        <begin position="6"/>
        <end position="95"/>
    </location>
</feature>
<sequence length="264" mass="29143">MDTMNVDQAVFASSDRGTTKGYQLVSKSIGVDRAIGTALSHWAPTRLPSENVNHWSINAFPVSDDRFAISRTVVGGPEYSGRGGREVVTLFLLLSNEQFAFYEWDAIAVARTAIAMGMLRLPLQIEGDQLPQAMIPSRPIMNSMDLADGQPDEDVNESMLDDVIAILNDSRRVALIGLNDPILTATRLVARLPIQARQNFSFTTGLPPSVHRPFHAHFFSSEVTLKQHALEAQKVVCFHAQKKFEQYRSQVLVQQGSVGVPHGM</sequence>